<accession>A0A8H6ZDP6</accession>
<feature type="compositionally biased region" description="Polar residues" evidence="1">
    <location>
        <begin position="1"/>
        <end position="16"/>
    </location>
</feature>
<protein>
    <submittedName>
        <fullName evidence="2">Uncharacterized protein</fullName>
    </submittedName>
</protein>
<name>A0A8H6ZDP6_9AGAR</name>
<gene>
    <name evidence="2" type="ORF">MSAN_00124500</name>
</gene>
<evidence type="ECO:0000313" key="3">
    <source>
        <dbReference type="Proteomes" id="UP000623467"/>
    </source>
</evidence>
<keyword evidence="3" id="KW-1185">Reference proteome</keyword>
<dbReference type="Proteomes" id="UP000623467">
    <property type="component" value="Unassembled WGS sequence"/>
</dbReference>
<evidence type="ECO:0000256" key="1">
    <source>
        <dbReference type="SAM" id="MobiDB-lite"/>
    </source>
</evidence>
<dbReference type="AlphaFoldDB" id="A0A8H6ZDP6"/>
<dbReference type="EMBL" id="JACAZH010000001">
    <property type="protein sequence ID" value="KAF7377063.1"/>
    <property type="molecule type" value="Genomic_DNA"/>
</dbReference>
<proteinExistence type="predicted"/>
<dbReference type="OrthoDB" id="258495at2759"/>
<feature type="region of interest" description="Disordered" evidence="1">
    <location>
        <begin position="1"/>
        <end position="29"/>
    </location>
</feature>
<evidence type="ECO:0000313" key="2">
    <source>
        <dbReference type="EMBL" id="KAF7377063.1"/>
    </source>
</evidence>
<organism evidence="2 3">
    <name type="scientific">Mycena sanguinolenta</name>
    <dbReference type="NCBI Taxonomy" id="230812"/>
    <lineage>
        <taxon>Eukaryota</taxon>
        <taxon>Fungi</taxon>
        <taxon>Dikarya</taxon>
        <taxon>Basidiomycota</taxon>
        <taxon>Agaricomycotina</taxon>
        <taxon>Agaricomycetes</taxon>
        <taxon>Agaricomycetidae</taxon>
        <taxon>Agaricales</taxon>
        <taxon>Marasmiineae</taxon>
        <taxon>Mycenaceae</taxon>
        <taxon>Mycena</taxon>
    </lineage>
</organism>
<comment type="caution">
    <text evidence="2">The sequence shown here is derived from an EMBL/GenBank/DDBJ whole genome shotgun (WGS) entry which is preliminary data.</text>
</comment>
<sequence>MDNYSQTEPHSGTSDAESPAHGSGMFSHSRNFTVTGRNLTNITNHYAAPCLPADFRMIPMGDIDLQHQIRIDKCTDVAYSQHPRACVRRVHSAKARIDGRTKRVTVALYQGNDAEEEWHQDITKHMSLRHPNIIQICGATSSNGIHATLFNDDLVPLSHFLDLYRESHFTTIYIYRCCVCVPFTQPPLLYLIDWKNSDFTAVHRYMYSASRRCFYASDCTNWIRRSTGRLCAELTPASDYLWLNALSPESPFVWGEYGLNAGADITKLIDSLTLEQYHRICGGNLAQHRQFHLSVSTTVNPGAIFHCSNDTLEDPTEISFVRSVVAPCLDDWTIYEGGTGEVMPNGWTRFQSGDVINGTICIPLGISSDVYTWLSQANHIFHHLQIMSNFTEYVDSDGEDFDNDIDSDRNSAYSEDYESEYPAAPSACGDSDLDIGAEDVYYEKGIHDQFGGSCESKHREKSNCENHDVSESTVEDMAAKELFVPSRSLTVSMRMQLVSILFLGLSWVYDHVAISFV</sequence>
<reference evidence="2" key="1">
    <citation type="submission" date="2020-05" db="EMBL/GenBank/DDBJ databases">
        <title>Mycena genomes resolve the evolution of fungal bioluminescence.</title>
        <authorList>
            <person name="Tsai I.J."/>
        </authorList>
    </citation>
    <scope>NUCLEOTIDE SEQUENCE</scope>
    <source>
        <strain evidence="2">160909Yilan</strain>
    </source>
</reference>